<reference evidence="1" key="1">
    <citation type="submission" date="2019-08" db="EMBL/GenBank/DDBJ databases">
        <title>The improved chromosome-level genome for the pearl oyster Pinctada fucata martensii using PacBio sequencing and Hi-C.</title>
        <authorList>
            <person name="Zheng Z."/>
        </authorList>
    </citation>
    <scope>NUCLEOTIDE SEQUENCE</scope>
    <source>
        <strain evidence="1">ZZ-2019</strain>
        <tissue evidence="1">Adductor muscle</tissue>
    </source>
</reference>
<comment type="caution">
    <text evidence="1">The sequence shown here is derived from an EMBL/GenBank/DDBJ whole genome shotgun (WGS) entry which is preliminary data.</text>
</comment>
<protein>
    <submittedName>
        <fullName evidence="1">Uncharacterized protein</fullName>
    </submittedName>
</protein>
<evidence type="ECO:0000313" key="1">
    <source>
        <dbReference type="EMBL" id="KAK3084209.1"/>
    </source>
</evidence>
<keyword evidence="2" id="KW-1185">Reference proteome</keyword>
<evidence type="ECO:0000313" key="2">
    <source>
        <dbReference type="Proteomes" id="UP001186944"/>
    </source>
</evidence>
<name>A0AA88XF63_PINIB</name>
<accession>A0AA88XF63</accession>
<gene>
    <name evidence="1" type="ORF">FSP39_010113</name>
</gene>
<organism evidence="1 2">
    <name type="scientific">Pinctada imbricata</name>
    <name type="common">Atlantic pearl-oyster</name>
    <name type="synonym">Pinctada martensii</name>
    <dbReference type="NCBI Taxonomy" id="66713"/>
    <lineage>
        <taxon>Eukaryota</taxon>
        <taxon>Metazoa</taxon>
        <taxon>Spiralia</taxon>
        <taxon>Lophotrochozoa</taxon>
        <taxon>Mollusca</taxon>
        <taxon>Bivalvia</taxon>
        <taxon>Autobranchia</taxon>
        <taxon>Pteriomorphia</taxon>
        <taxon>Pterioida</taxon>
        <taxon>Pterioidea</taxon>
        <taxon>Pteriidae</taxon>
        <taxon>Pinctada</taxon>
    </lineage>
</organism>
<dbReference type="AlphaFoldDB" id="A0AA88XF63"/>
<proteinExistence type="predicted"/>
<dbReference type="Proteomes" id="UP001186944">
    <property type="component" value="Unassembled WGS sequence"/>
</dbReference>
<dbReference type="EMBL" id="VSWD01000013">
    <property type="protein sequence ID" value="KAK3084209.1"/>
    <property type="molecule type" value="Genomic_DNA"/>
</dbReference>
<sequence length="85" mass="9964">MCYKINHQLIDINPGGYYTSGDSRTRGGRNLRRIRAQKDTYHHSFFPKSIRDWNSIPEEVKSATSLEDFKARLSDIPWPRLTSHE</sequence>